<sequence length="260" mass="29073">MPSSRLFSPARLQNLNIFRNTLSRRTPAPLPHAYFSSTPHRRIFLPFVPFTRRSGSRKPPTPLTTQLFWVVQALLVGHLFTKYYLSIRSCYGPSMLPTIPDPHSKPFLSPNLLISKLHAHGKNVQVGDIVVYKIPIQQKGSGVKRVIGMPGDLVAVVTRGKLDEDLVDLDPAKKASSTGAPAKQFAEVTEKMIRVPEGHCWVVGDNMEWSRDSRNFGPLPLNLVSGKVLAIAWPPSEMKWLTRDKALEDASDVKFTKIEE</sequence>
<keyword evidence="8" id="KW-0645">Protease</keyword>
<evidence type="ECO:0000256" key="6">
    <source>
        <dbReference type="ARBA" id="ARBA00038445"/>
    </source>
</evidence>
<dbReference type="InterPro" id="IPR036286">
    <property type="entry name" value="LexA/Signal_pep-like_sf"/>
</dbReference>
<dbReference type="Proteomes" id="UP000799440">
    <property type="component" value="Unassembled WGS sequence"/>
</dbReference>
<dbReference type="GO" id="GO:0042720">
    <property type="term" value="C:mitochondrial inner membrane peptidase complex"/>
    <property type="evidence" value="ECO:0007669"/>
    <property type="project" value="TreeGrafter"/>
</dbReference>
<keyword evidence="2 8" id="KW-0999">Mitochondrion inner membrane</keyword>
<evidence type="ECO:0000313" key="11">
    <source>
        <dbReference type="Proteomes" id="UP000799440"/>
    </source>
</evidence>
<dbReference type="OrthoDB" id="308440at2759"/>
<feature type="active site" evidence="7">
    <location>
        <position position="144"/>
    </location>
</feature>
<evidence type="ECO:0000256" key="8">
    <source>
        <dbReference type="RuleBase" id="RU362041"/>
    </source>
</evidence>
<proteinExistence type="inferred from homology"/>
<comment type="similarity">
    <text evidence="6">Belongs to the peptidase S26 family. IMP1 subfamily.</text>
</comment>
<name>A0A6A6VEQ2_9PLEO</name>
<protein>
    <recommendedName>
        <fullName evidence="8">Mitochondrial inner membrane protease subunit</fullName>
        <ecNumber evidence="8">3.4.21.-</ecNumber>
    </recommendedName>
</protein>
<dbReference type="PRINTS" id="PR00727">
    <property type="entry name" value="LEADERPTASE"/>
</dbReference>
<evidence type="ECO:0000256" key="1">
    <source>
        <dbReference type="ARBA" id="ARBA00004273"/>
    </source>
</evidence>
<evidence type="ECO:0000256" key="7">
    <source>
        <dbReference type="PIRSR" id="PIRSR600223-1"/>
    </source>
</evidence>
<dbReference type="EC" id="3.4.21.-" evidence="8"/>
<dbReference type="PANTHER" id="PTHR12383">
    <property type="entry name" value="PROTEASE FAMILY S26 MITOCHONDRIAL INNER MEMBRANE PROTEASE-RELATED"/>
    <property type="match status" value="1"/>
</dbReference>
<keyword evidence="5" id="KW-0472">Membrane</keyword>
<dbReference type="Pfam" id="PF10502">
    <property type="entry name" value="Peptidase_S26"/>
    <property type="match status" value="1"/>
</dbReference>
<evidence type="ECO:0000256" key="3">
    <source>
        <dbReference type="ARBA" id="ARBA00022801"/>
    </source>
</evidence>
<dbReference type="NCBIfam" id="TIGR02227">
    <property type="entry name" value="sigpep_I_bact"/>
    <property type="match status" value="1"/>
</dbReference>
<evidence type="ECO:0000256" key="4">
    <source>
        <dbReference type="ARBA" id="ARBA00023128"/>
    </source>
</evidence>
<dbReference type="CDD" id="cd06530">
    <property type="entry name" value="S26_SPase_I"/>
    <property type="match status" value="1"/>
</dbReference>
<comment type="subcellular location">
    <subcellularLocation>
        <location evidence="1 8">Mitochondrion inner membrane</location>
    </subcellularLocation>
</comment>
<gene>
    <name evidence="10" type="ORF">M011DRAFT_466484</name>
</gene>
<dbReference type="EMBL" id="MU006568">
    <property type="protein sequence ID" value="KAF2748703.1"/>
    <property type="molecule type" value="Genomic_DNA"/>
</dbReference>
<dbReference type="SUPFAM" id="SSF51306">
    <property type="entry name" value="LexA/Signal peptidase"/>
    <property type="match status" value="1"/>
</dbReference>
<feature type="active site" evidence="7">
    <location>
        <position position="94"/>
    </location>
</feature>
<dbReference type="InterPro" id="IPR019533">
    <property type="entry name" value="Peptidase_S26"/>
</dbReference>
<evidence type="ECO:0000256" key="2">
    <source>
        <dbReference type="ARBA" id="ARBA00022792"/>
    </source>
</evidence>
<dbReference type="Gene3D" id="2.10.109.10">
    <property type="entry name" value="Umud Fragment, subunit A"/>
    <property type="match status" value="1"/>
</dbReference>
<dbReference type="AlphaFoldDB" id="A0A6A6VEQ2"/>
<dbReference type="GO" id="GO:0004252">
    <property type="term" value="F:serine-type endopeptidase activity"/>
    <property type="evidence" value="ECO:0007669"/>
    <property type="project" value="InterPro"/>
</dbReference>
<dbReference type="GO" id="GO:0006465">
    <property type="term" value="P:signal peptide processing"/>
    <property type="evidence" value="ECO:0007669"/>
    <property type="project" value="InterPro"/>
</dbReference>
<dbReference type="InterPro" id="IPR000223">
    <property type="entry name" value="Pept_S26A_signal_pept_1"/>
</dbReference>
<keyword evidence="4 8" id="KW-0496">Mitochondrion</keyword>
<keyword evidence="11" id="KW-1185">Reference proteome</keyword>
<evidence type="ECO:0000256" key="5">
    <source>
        <dbReference type="ARBA" id="ARBA00023136"/>
    </source>
</evidence>
<feature type="domain" description="Peptidase S26" evidence="9">
    <location>
        <begin position="68"/>
        <end position="233"/>
    </location>
</feature>
<evidence type="ECO:0000313" key="10">
    <source>
        <dbReference type="EMBL" id="KAF2748703.1"/>
    </source>
</evidence>
<reference evidence="10" key="1">
    <citation type="journal article" date="2020" name="Stud. Mycol.">
        <title>101 Dothideomycetes genomes: a test case for predicting lifestyles and emergence of pathogens.</title>
        <authorList>
            <person name="Haridas S."/>
            <person name="Albert R."/>
            <person name="Binder M."/>
            <person name="Bloem J."/>
            <person name="Labutti K."/>
            <person name="Salamov A."/>
            <person name="Andreopoulos B."/>
            <person name="Baker S."/>
            <person name="Barry K."/>
            <person name="Bills G."/>
            <person name="Bluhm B."/>
            <person name="Cannon C."/>
            <person name="Castanera R."/>
            <person name="Culley D."/>
            <person name="Daum C."/>
            <person name="Ezra D."/>
            <person name="Gonzalez J."/>
            <person name="Henrissat B."/>
            <person name="Kuo A."/>
            <person name="Liang C."/>
            <person name="Lipzen A."/>
            <person name="Lutzoni F."/>
            <person name="Magnuson J."/>
            <person name="Mondo S."/>
            <person name="Nolan M."/>
            <person name="Ohm R."/>
            <person name="Pangilinan J."/>
            <person name="Park H.-J."/>
            <person name="Ramirez L."/>
            <person name="Alfaro M."/>
            <person name="Sun H."/>
            <person name="Tritt A."/>
            <person name="Yoshinaga Y."/>
            <person name="Zwiers L.-H."/>
            <person name="Turgeon B."/>
            <person name="Goodwin S."/>
            <person name="Spatafora J."/>
            <person name="Crous P."/>
            <person name="Grigoriev I."/>
        </authorList>
    </citation>
    <scope>NUCLEOTIDE SEQUENCE</scope>
    <source>
        <strain evidence="10">CBS 119925</strain>
    </source>
</reference>
<dbReference type="GO" id="GO:0006627">
    <property type="term" value="P:protein processing involved in protein targeting to mitochondrion"/>
    <property type="evidence" value="ECO:0007669"/>
    <property type="project" value="TreeGrafter"/>
</dbReference>
<accession>A0A6A6VEQ2</accession>
<keyword evidence="3 8" id="KW-0378">Hydrolase</keyword>
<organism evidence="10 11">
    <name type="scientific">Sporormia fimetaria CBS 119925</name>
    <dbReference type="NCBI Taxonomy" id="1340428"/>
    <lineage>
        <taxon>Eukaryota</taxon>
        <taxon>Fungi</taxon>
        <taxon>Dikarya</taxon>
        <taxon>Ascomycota</taxon>
        <taxon>Pezizomycotina</taxon>
        <taxon>Dothideomycetes</taxon>
        <taxon>Pleosporomycetidae</taxon>
        <taxon>Pleosporales</taxon>
        <taxon>Sporormiaceae</taxon>
        <taxon>Sporormia</taxon>
    </lineage>
</organism>
<evidence type="ECO:0000259" key="9">
    <source>
        <dbReference type="Pfam" id="PF10502"/>
    </source>
</evidence>
<dbReference type="PANTHER" id="PTHR12383:SF16">
    <property type="entry name" value="MITOCHONDRIAL INNER MEMBRANE PROTEASE SUBUNIT 1"/>
    <property type="match status" value="1"/>
</dbReference>
<dbReference type="InterPro" id="IPR052064">
    <property type="entry name" value="Mito_IMP1_subunit"/>
</dbReference>